<dbReference type="InterPro" id="IPR036770">
    <property type="entry name" value="Ankyrin_rpt-contain_sf"/>
</dbReference>
<dbReference type="AlphaFoldDB" id="A0AAP0M8I9"/>
<protein>
    <recommendedName>
        <fullName evidence="3">Ankyrin repeat protein</fullName>
    </recommendedName>
</protein>
<organism evidence="1 2">
    <name type="scientific">Citrus x changshan-huyou</name>
    <dbReference type="NCBI Taxonomy" id="2935761"/>
    <lineage>
        <taxon>Eukaryota</taxon>
        <taxon>Viridiplantae</taxon>
        <taxon>Streptophyta</taxon>
        <taxon>Embryophyta</taxon>
        <taxon>Tracheophyta</taxon>
        <taxon>Spermatophyta</taxon>
        <taxon>Magnoliopsida</taxon>
        <taxon>eudicotyledons</taxon>
        <taxon>Gunneridae</taxon>
        <taxon>Pentapetalae</taxon>
        <taxon>rosids</taxon>
        <taxon>malvids</taxon>
        <taxon>Sapindales</taxon>
        <taxon>Rutaceae</taxon>
        <taxon>Aurantioideae</taxon>
        <taxon>Citrus</taxon>
    </lineage>
</organism>
<keyword evidence="2" id="KW-1185">Reference proteome</keyword>
<dbReference type="PANTHER" id="PTHR24121">
    <property type="entry name" value="NO MECHANORECEPTOR POTENTIAL C, ISOFORM D-RELATED"/>
    <property type="match status" value="1"/>
</dbReference>
<sequence length="429" mass="47488">MENAMGNTTLHEALFMLGRVNVWRTSTAGSFLTMAHSYFLSNPTLAIDDTIKTNIINSLVAIAHFLVSLDPKLSCCKNIEDKSPLSLAIEMGNTDVLEYILRSLPCGISWSSGKSLLQVVIKKRNLVLKAPNLVLRMENAMGNTALNEALFMLGRVNVWRISTAGSFLTMARSYFLSNPTLAIDDTIKTNIINSFVAIAHFLVSLDPKLSYCKNIEDKSPLSLAIEMGNTDVLEYILRSLPSVLKAPNLVLRMENAMGNTALHEALFMLGRVNVWRTSTAGSFLTMARSYFLSNPTLAIDDTIKTNIINSLVAIVHFVVSLDPKLSYCKNIEDKSPLSLAIEMGNTDVLEYILRSLPCGISWSSGKSPLQVVIKKINLDVLQLINQHKPEVLLLEDRNGNISLRFAPSYGYLEGVCYLLEGVCYRSQID</sequence>
<dbReference type="SMART" id="SM00248">
    <property type="entry name" value="ANK"/>
    <property type="match status" value="4"/>
</dbReference>
<evidence type="ECO:0008006" key="3">
    <source>
        <dbReference type="Google" id="ProtNLM"/>
    </source>
</evidence>
<reference evidence="1 2" key="1">
    <citation type="submission" date="2024-05" db="EMBL/GenBank/DDBJ databases">
        <title>Haplotype-resolved chromosome-level genome assembly of Huyou (Citrus changshanensis).</title>
        <authorList>
            <person name="Miao C."/>
            <person name="Chen W."/>
            <person name="Wu Y."/>
            <person name="Wang L."/>
            <person name="Zhao S."/>
            <person name="Grierson D."/>
            <person name="Xu C."/>
            <person name="Chen K."/>
        </authorList>
    </citation>
    <scope>NUCLEOTIDE SEQUENCE [LARGE SCALE GENOMIC DNA]</scope>
    <source>
        <strain evidence="1">01-14</strain>
        <tissue evidence="1">Leaf</tissue>
    </source>
</reference>
<gene>
    <name evidence="1" type="ORF">WN944_015990</name>
</gene>
<dbReference type="EMBL" id="JBCGBO010000005">
    <property type="protein sequence ID" value="KAK9200791.1"/>
    <property type="molecule type" value="Genomic_DNA"/>
</dbReference>
<comment type="caution">
    <text evidence="1">The sequence shown here is derived from an EMBL/GenBank/DDBJ whole genome shotgun (WGS) entry which is preliminary data.</text>
</comment>
<proteinExistence type="predicted"/>
<evidence type="ECO:0000313" key="1">
    <source>
        <dbReference type="EMBL" id="KAK9200791.1"/>
    </source>
</evidence>
<dbReference type="Gene3D" id="1.25.40.20">
    <property type="entry name" value="Ankyrin repeat-containing domain"/>
    <property type="match status" value="2"/>
</dbReference>
<dbReference type="PANTHER" id="PTHR24121:SF22">
    <property type="entry name" value="PROTEIN ACCELERATED CELL DEATH 6-LIKE"/>
    <property type="match status" value="1"/>
</dbReference>
<dbReference type="InterPro" id="IPR002110">
    <property type="entry name" value="Ankyrin_rpt"/>
</dbReference>
<dbReference type="SUPFAM" id="SSF48403">
    <property type="entry name" value="Ankyrin repeat"/>
    <property type="match status" value="2"/>
</dbReference>
<accession>A0AAP0M8I9</accession>
<dbReference type="Proteomes" id="UP001428341">
    <property type="component" value="Unassembled WGS sequence"/>
</dbReference>
<evidence type="ECO:0000313" key="2">
    <source>
        <dbReference type="Proteomes" id="UP001428341"/>
    </source>
</evidence>
<name>A0AAP0M8I9_9ROSI</name>